<organism evidence="2 3">
    <name type="scientific">Pleuronectes platessa</name>
    <name type="common">European plaice</name>
    <dbReference type="NCBI Taxonomy" id="8262"/>
    <lineage>
        <taxon>Eukaryota</taxon>
        <taxon>Metazoa</taxon>
        <taxon>Chordata</taxon>
        <taxon>Craniata</taxon>
        <taxon>Vertebrata</taxon>
        <taxon>Euteleostomi</taxon>
        <taxon>Actinopterygii</taxon>
        <taxon>Neopterygii</taxon>
        <taxon>Teleostei</taxon>
        <taxon>Neoteleostei</taxon>
        <taxon>Acanthomorphata</taxon>
        <taxon>Carangaria</taxon>
        <taxon>Pleuronectiformes</taxon>
        <taxon>Pleuronectoidei</taxon>
        <taxon>Pleuronectidae</taxon>
        <taxon>Pleuronectes</taxon>
    </lineage>
</organism>
<keyword evidence="3" id="KW-1185">Reference proteome</keyword>
<accession>A0A9N7VFE3</accession>
<sequence>MKAESIRWELVTPRPGPQGEGEATPKEHTFAGQLTESTGATLLAAVCSRPHSSSSKWTACCLANADGPSVRLIHKQQFEAAPRKIWWFHARPTAAPGPIPPMTCN</sequence>
<reference evidence="2" key="1">
    <citation type="submission" date="2020-03" db="EMBL/GenBank/DDBJ databases">
        <authorList>
            <person name="Weist P."/>
        </authorList>
    </citation>
    <scope>NUCLEOTIDE SEQUENCE</scope>
</reference>
<dbReference type="EMBL" id="CADEAL010004100">
    <property type="protein sequence ID" value="CAB1451732.1"/>
    <property type="molecule type" value="Genomic_DNA"/>
</dbReference>
<comment type="caution">
    <text evidence="2">The sequence shown here is derived from an EMBL/GenBank/DDBJ whole genome shotgun (WGS) entry which is preliminary data.</text>
</comment>
<evidence type="ECO:0000313" key="2">
    <source>
        <dbReference type="EMBL" id="CAB1451732.1"/>
    </source>
</evidence>
<dbReference type="AlphaFoldDB" id="A0A9N7VFE3"/>
<gene>
    <name evidence="2" type="ORF">PLEPLA_LOCUS39458</name>
</gene>
<evidence type="ECO:0000313" key="3">
    <source>
        <dbReference type="Proteomes" id="UP001153269"/>
    </source>
</evidence>
<protein>
    <submittedName>
        <fullName evidence="2">Uncharacterized protein</fullName>
    </submittedName>
</protein>
<dbReference type="Proteomes" id="UP001153269">
    <property type="component" value="Unassembled WGS sequence"/>
</dbReference>
<feature type="region of interest" description="Disordered" evidence="1">
    <location>
        <begin position="1"/>
        <end position="26"/>
    </location>
</feature>
<evidence type="ECO:0000256" key="1">
    <source>
        <dbReference type="SAM" id="MobiDB-lite"/>
    </source>
</evidence>
<name>A0A9N7VFE3_PLEPL</name>
<proteinExistence type="predicted"/>